<gene>
    <name evidence="7" type="primary">rhtC</name>
    <name evidence="7" type="ORF">NCTC1659_01809</name>
    <name evidence="8" type="ORF">NCTC8540_01077</name>
</gene>
<protein>
    <submittedName>
        <fullName evidence="7">Lysine exporter protein</fullName>
    </submittedName>
</protein>
<feature type="transmembrane region" description="Helical" evidence="6">
    <location>
        <begin position="143"/>
        <end position="167"/>
    </location>
</feature>
<dbReference type="GO" id="GO:0015171">
    <property type="term" value="F:amino acid transmembrane transporter activity"/>
    <property type="evidence" value="ECO:0007669"/>
    <property type="project" value="TreeGrafter"/>
</dbReference>
<evidence type="ECO:0000313" key="9">
    <source>
        <dbReference type="Proteomes" id="UP000254329"/>
    </source>
</evidence>
<dbReference type="RefSeq" id="WP_078217615.1">
    <property type="nucleotide sequence ID" value="NZ_MUXZ01000004.1"/>
</dbReference>
<keyword evidence="3 6" id="KW-0812">Transmembrane</keyword>
<dbReference type="PANTHER" id="PTHR30086">
    <property type="entry name" value="ARGININE EXPORTER PROTEIN ARGO"/>
    <property type="match status" value="1"/>
</dbReference>
<evidence type="ECO:0000256" key="3">
    <source>
        <dbReference type="ARBA" id="ARBA00022692"/>
    </source>
</evidence>
<feature type="transmembrane region" description="Helical" evidence="6">
    <location>
        <begin position="6"/>
        <end position="22"/>
    </location>
</feature>
<dbReference type="InterPro" id="IPR001123">
    <property type="entry name" value="LeuE-type"/>
</dbReference>
<dbReference type="Proteomes" id="UP000254329">
    <property type="component" value="Unassembled WGS sequence"/>
</dbReference>
<keyword evidence="4 6" id="KW-1133">Transmembrane helix</keyword>
<dbReference type="OrthoDB" id="581870at2"/>
<evidence type="ECO:0000256" key="5">
    <source>
        <dbReference type="ARBA" id="ARBA00023136"/>
    </source>
</evidence>
<comment type="subcellular location">
    <subcellularLocation>
        <location evidence="1">Cell membrane</location>
        <topology evidence="1">Multi-pass membrane protein</topology>
    </subcellularLocation>
</comment>
<keyword evidence="2" id="KW-1003">Cell membrane</keyword>
<evidence type="ECO:0000313" key="7">
    <source>
        <dbReference type="EMBL" id="STO60518.1"/>
    </source>
</evidence>
<feature type="transmembrane region" description="Helical" evidence="6">
    <location>
        <begin position="34"/>
        <end position="60"/>
    </location>
</feature>
<dbReference type="STRING" id="733.B0186_01490"/>
<feature type="transmembrane region" description="Helical" evidence="6">
    <location>
        <begin position="179"/>
        <end position="200"/>
    </location>
</feature>
<evidence type="ECO:0000313" key="8">
    <source>
        <dbReference type="EMBL" id="STO68578.1"/>
    </source>
</evidence>
<reference evidence="9 10" key="1">
    <citation type="submission" date="2018-06" db="EMBL/GenBank/DDBJ databases">
        <authorList>
            <consortium name="Pathogen Informatics"/>
            <person name="Doyle S."/>
        </authorList>
    </citation>
    <scope>NUCLEOTIDE SEQUENCE [LARGE SCALE GENOMIC DNA]</scope>
    <source>
        <strain evidence="7 9">NCTC1659</strain>
        <strain evidence="8 10">NCTC8540</strain>
    </source>
</reference>
<name>A0A1V4B3W5_9PAST</name>
<evidence type="ECO:0000256" key="1">
    <source>
        <dbReference type="ARBA" id="ARBA00004651"/>
    </source>
</evidence>
<evidence type="ECO:0000313" key="10">
    <source>
        <dbReference type="Proteomes" id="UP000254496"/>
    </source>
</evidence>
<evidence type="ECO:0000256" key="4">
    <source>
        <dbReference type="ARBA" id="ARBA00022989"/>
    </source>
</evidence>
<feature type="transmembrane region" description="Helical" evidence="6">
    <location>
        <begin position="115"/>
        <end position="137"/>
    </location>
</feature>
<sequence>MLNLLLVNLFGLLTPGPDFFYISRLAASHSKRNAICASFGISLGCLVWATSAILGLAVLLTTYPSLQGIIMVLGGSYLAYLGILMVKTNTNVEFESAEPEKSSKTSIGKEVLKGLLINLSNAKAIIFFSSVMSFVLVNLTETWQIITALFLLTLEVFLYFSFIALIFSHKSVKRFYSQYSRYIDNFAGIFFLCFGGYLIYSGFSLGLGN</sequence>
<dbReference type="AlphaFoldDB" id="A0A1V4B3W5"/>
<dbReference type="EMBL" id="UGHF01000001">
    <property type="protein sequence ID" value="STO60518.1"/>
    <property type="molecule type" value="Genomic_DNA"/>
</dbReference>
<proteinExistence type="predicted"/>
<organism evidence="7 9">
    <name type="scientific">Canicola haemoglobinophilus</name>
    <dbReference type="NCBI Taxonomy" id="733"/>
    <lineage>
        <taxon>Bacteria</taxon>
        <taxon>Pseudomonadati</taxon>
        <taxon>Pseudomonadota</taxon>
        <taxon>Gammaproteobacteria</taxon>
        <taxon>Pasteurellales</taxon>
        <taxon>Pasteurellaceae</taxon>
        <taxon>Canicola</taxon>
    </lineage>
</organism>
<evidence type="ECO:0000256" key="6">
    <source>
        <dbReference type="SAM" id="Phobius"/>
    </source>
</evidence>
<dbReference type="Proteomes" id="UP000254496">
    <property type="component" value="Unassembled WGS sequence"/>
</dbReference>
<dbReference type="EMBL" id="UGHJ01000001">
    <property type="protein sequence ID" value="STO68578.1"/>
    <property type="molecule type" value="Genomic_DNA"/>
</dbReference>
<accession>A0A1V4B3W5</accession>
<keyword evidence="9" id="KW-1185">Reference proteome</keyword>
<dbReference type="PANTHER" id="PTHR30086:SF19">
    <property type="entry name" value="THREONINE EFFLUX PROTEIN"/>
    <property type="match status" value="1"/>
</dbReference>
<evidence type="ECO:0000256" key="2">
    <source>
        <dbReference type="ARBA" id="ARBA00022475"/>
    </source>
</evidence>
<feature type="transmembrane region" description="Helical" evidence="6">
    <location>
        <begin position="66"/>
        <end position="86"/>
    </location>
</feature>
<keyword evidence="5 6" id="KW-0472">Membrane</keyword>
<dbReference type="Pfam" id="PF01810">
    <property type="entry name" value="LysE"/>
    <property type="match status" value="1"/>
</dbReference>
<dbReference type="GO" id="GO:0005886">
    <property type="term" value="C:plasma membrane"/>
    <property type="evidence" value="ECO:0007669"/>
    <property type="project" value="UniProtKB-SubCell"/>
</dbReference>